<feature type="region of interest" description="Disordered" evidence="1">
    <location>
        <begin position="158"/>
        <end position="235"/>
    </location>
</feature>
<reference evidence="2" key="1">
    <citation type="submission" date="2014-09" db="EMBL/GenBank/DDBJ databases">
        <authorList>
            <person name="Magalhaes I.L.F."/>
            <person name="Oliveira U."/>
            <person name="Santos F.R."/>
            <person name="Vidigal T.H.D.A."/>
            <person name="Brescovit A.D."/>
            <person name="Santos A.J."/>
        </authorList>
    </citation>
    <scope>NUCLEOTIDE SEQUENCE</scope>
    <source>
        <tissue evidence="2">Shoot tissue taken approximately 20 cm above the soil surface</tissue>
    </source>
</reference>
<dbReference type="EMBL" id="GBRH01175568">
    <property type="protein sequence ID" value="JAE22328.1"/>
    <property type="molecule type" value="Transcribed_RNA"/>
</dbReference>
<name>A0A0A9GNR8_ARUDO</name>
<sequence length="235" mass="26033">MCPSHQRPPRGSEMRAVVTKLMKTSFPCTYSSACPPLHPWADQDSDLAPTCSPCLSPHSLTKTPLISFLLGYSSSNGNLAYEQVFRLHKYLISHSKSASISSPTSTPSVLKTKKDWGLAYQLGTKLPAKSSHKQLSAPRKTASTSLYLQEMKMKSLVQLRGAENPSKLTHRPKLPRRNGPQIPVATNNPSQKPNLSAGRPHQKSNFDAAGAPRPPRTGETQDRREDRARKRRKRT</sequence>
<proteinExistence type="predicted"/>
<evidence type="ECO:0000313" key="2">
    <source>
        <dbReference type="EMBL" id="JAE22328.1"/>
    </source>
</evidence>
<feature type="compositionally biased region" description="Polar residues" evidence="1">
    <location>
        <begin position="184"/>
        <end position="194"/>
    </location>
</feature>
<protein>
    <submittedName>
        <fullName evidence="2">Uncharacterized protein</fullName>
    </submittedName>
</protein>
<reference evidence="2" key="2">
    <citation type="journal article" date="2015" name="Data Brief">
        <title>Shoot transcriptome of the giant reed, Arundo donax.</title>
        <authorList>
            <person name="Barrero R.A."/>
            <person name="Guerrero F.D."/>
            <person name="Moolhuijzen P."/>
            <person name="Goolsby J.A."/>
            <person name="Tidwell J."/>
            <person name="Bellgard S.E."/>
            <person name="Bellgard M.I."/>
        </authorList>
    </citation>
    <scope>NUCLEOTIDE SEQUENCE</scope>
    <source>
        <tissue evidence="2">Shoot tissue taken approximately 20 cm above the soil surface</tissue>
    </source>
</reference>
<dbReference type="AlphaFoldDB" id="A0A0A9GNR8"/>
<feature type="compositionally biased region" description="Basic and acidic residues" evidence="1">
    <location>
        <begin position="219"/>
        <end position="228"/>
    </location>
</feature>
<accession>A0A0A9GNR8</accession>
<evidence type="ECO:0000256" key="1">
    <source>
        <dbReference type="SAM" id="MobiDB-lite"/>
    </source>
</evidence>
<organism evidence="2">
    <name type="scientific">Arundo donax</name>
    <name type="common">Giant reed</name>
    <name type="synonym">Donax arundinaceus</name>
    <dbReference type="NCBI Taxonomy" id="35708"/>
    <lineage>
        <taxon>Eukaryota</taxon>
        <taxon>Viridiplantae</taxon>
        <taxon>Streptophyta</taxon>
        <taxon>Embryophyta</taxon>
        <taxon>Tracheophyta</taxon>
        <taxon>Spermatophyta</taxon>
        <taxon>Magnoliopsida</taxon>
        <taxon>Liliopsida</taxon>
        <taxon>Poales</taxon>
        <taxon>Poaceae</taxon>
        <taxon>PACMAD clade</taxon>
        <taxon>Arundinoideae</taxon>
        <taxon>Arundineae</taxon>
        <taxon>Arundo</taxon>
    </lineage>
</organism>